<evidence type="ECO:0000313" key="3">
    <source>
        <dbReference type="Proteomes" id="UP001642409"/>
    </source>
</evidence>
<comment type="caution">
    <text evidence="1">The sequence shown here is derived from an EMBL/GenBank/DDBJ whole genome shotgun (WGS) entry which is preliminary data.</text>
</comment>
<dbReference type="Proteomes" id="UP001642409">
    <property type="component" value="Unassembled WGS sequence"/>
</dbReference>
<reference evidence="2 3" key="2">
    <citation type="submission" date="2024-07" db="EMBL/GenBank/DDBJ databases">
        <authorList>
            <person name="Akdeniz Z."/>
        </authorList>
    </citation>
    <scope>NUCLEOTIDE SEQUENCE [LARGE SCALE GENOMIC DNA]</scope>
</reference>
<evidence type="ECO:0000313" key="1">
    <source>
        <dbReference type="EMBL" id="CAI9913139.1"/>
    </source>
</evidence>
<organism evidence="1">
    <name type="scientific">Hexamita inflata</name>
    <dbReference type="NCBI Taxonomy" id="28002"/>
    <lineage>
        <taxon>Eukaryota</taxon>
        <taxon>Metamonada</taxon>
        <taxon>Diplomonadida</taxon>
        <taxon>Hexamitidae</taxon>
        <taxon>Hexamitinae</taxon>
        <taxon>Hexamita</taxon>
    </lineage>
</organism>
<proteinExistence type="predicted"/>
<protein>
    <submittedName>
        <fullName evidence="2">Hypothetical_protein</fullName>
    </submittedName>
</protein>
<name>A0AA86N5X0_9EUKA</name>
<dbReference type="EMBL" id="CATOUU010000019">
    <property type="protein sequence ID" value="CAI9913139.1"/>
    <property type="molecule type" value="Genomic_DNA"/>
</dbReference>
<accession>A0AA86N5X0</accession>
<sequence>MNDITITDEEDHNIQRTVMKQFLIGSNDKHIHEIKIDVIFQFKYCVSSIITDHLITSEKHLKERKFRSNFEIVTIGKQYQLIMNISGSTNIGGYFMSSLYLIFSSKIQLVRLFGSGVGIVIGQNANGVYSISGSSSQNYVNDVLQNNCTVLTNWQTEC</sequence>
<gene>
    <name evidence="2" type="ORF">HINF_LOCUS68847</name>
    <name evidence="1" type="ORF">HINF_LOCUS784</name>
</gene>
<dbReference type="AlphaFoldDB" id="A0AA86N5X0"/>
<dbReference type="EMBL" id="CAXDID020000493">
    <property type="protein sequence ID" value="CAL6097297.1"/>
    <property type="molecule type" value="Genomic_DNA"/>
</dbReference>
<evidence type="ECO:0000313" key="2">
    <source>
        <dbReference type="EMBL" id="CAL6097297.1"/>
    </source>
</evidence>
<keyword evidence="3" id="KW-1185">Reference proteome</keyword>
<reference evidence="1" key="1">
    <citation type="submission" date="2023-06" db="EMBL/GenBank/DDBJ databases">
        <authorList>
            <person name="Kurt Z."/>
        </authorList>
    </citation>
    <scope>NUCLEOTIDE SEQUENCE</scope>
</reference>